<feature type="domain" description="DUF2264" evidence="2">
    <location>
        <begin position="12"/>
        <end position="359"/>
    </location>
</feature>
<dbReference type="PIRSF" id="PIRSF014753">
    <property type="entry name" value="UCP014753"/>
    <property type="match status" value="1"/>
</dbReference>
<evidence type="ECO:0000256" key="1">
    <source>
        <dbReference type="SAM" id="MobiDB-lite"/>
    </source>
</evidence>
<organism evidence="3 4">
    <name type="scientific">Streptomyces polyasparticus</name>
    <dbReference type="NCBI Taxonomy" id="2767826"/>
    <lineage>
        <taxon>Bacteria</taxon>
        <taxon>Bacillati</taxon>
        <taxon>Actinomycetota</taxon>
        <taxon>Actinomycetes</taxon>
        <taxon>Kitasatosporales</taxon>
        <taxon>Streptomycetaceae</taxon>
        <taxon>Streptomyces</taxon>
    </lineage>
</organism>
<dbReference type="Pfam" id="PF10022">
    <property type="entry name" value="DUF2264"/>
    <property type="match status" value="1"/>
</dbReference>
<dbReference type="Proteomes" id="UP000642284">
    <property type="component" value="Unassembled WGS sequence"/>
</dbReference>
<dbReference type="InterPro" id="IPR008930">
    <property type="entry name" value="Terpenoid_cyclase/PrenylTrfase"/>
</dbReference>
<name>A0ABR7SPB1_9ACTN</name>
<dbReference type="InterPro" id="IPR016624">
    <property type="entry name" value="UCP014753"/>
</dbReference>
<feature type="region of interest" description="Disordered" evidence="1">
    <location>
        <begin position="392"/>
        <end position="413"/>
    </location>
</feature>
<dbReference type="RefSeq" id="WP_187817257.1">
    <property type="nucleotide sequence ID" value="NZ_JACTVJ010000016.1"/>
</dbReference>
<feature type="compositionally biased region" description="Basic and acidic residues" evidence="1">
    <location>
        <begin position="393"/>
        <end position="402"/>
    </location>
</feature>
<dbReference type="PANTHER" id="PTHR35339">
    <property type="entry name" value="LINALOOL DEHYDRATASE_ISOMERASE DOMAIN-CONTAINING PROTEIN"/>
    <property type="match status" value="1"/>
</dbReference>
<evidence type="ECO:0000313" key="3">
    <source>
        <dbReference type="EMBL" id="MBC9716807.1"/>
    </source>
</evidence>
<comment type="caution">
    <text evidence="3">The sequence shown here is derived from an EMBL/GenBank/DDBJ whole genome shotgun (WGS) entry which is preliminary data.</text>
</comment>
<proteinExistence type="predicted"/>
<sequence>MTEQTPPDDLGTRAGWEALADRLLGAVEPFASPGLGQYRLPGRASQSGQESDGLEGYARTFLLAAFRIAGARGEVDQRLVDRYAAGLAAGTDPASGPGEAWLPIADRTQPMVEAASIALGLHETRPWLWDRLDDKVRRHVVDWLGGFIGAEPHDNNWLLFQVVAEQFLASVGAPHSQADIDRGLDRIEDWYRGDGWYTDGDGRHFDYYNGWAMHLYPLLWARIAGASADTGRVAAYRERLRQFLGVYAHFIGGDGAPMHQGRSLVYRWAAAAPLWMGELADCTPLSPGVTRRATSGILRHFTANGVPDERGLLTLGWHRPFLPMAQDYSGPASPYWASKGFVGLLLPPEHPAWTAPEEQLPVEKGDFSLALPQPGWLLHGTRADGVVRLINHGTDHQPRDPDEPPTADPHYAKFGYSTATAPETGEAAWRLGVDGHLALLPAGADPAEAPGEPRRRIHRVGVAEGLASSWHEARMAGDPQPYEIATTSLVHGRYEVRVHRVSAPAGATVRDGGYAVAGESVAGDALPAETGAGWAVARGARVASAVVALHGWDAETGVAQATDANALGPRSATPYLLRRAHPGGRTVHVTLVVLSGEPLDAAWLHAHTTVAVASAEEVTVRLPDGTELHG</sequence>
<gene>
    <name evidence="3" type="ORF">H9Y04_30165</name>
</gene>
<dbReference type="PANTHER" id="PTHR35339:SF4">
    <property type="entry name" value="LINALOOL DEHYDRATASE_ISOMERASE DOMAIN-CONTAINING PROTEIN"/>
    <property type="match status" value="1"/>
</dbReference>
<protein>
    <submittedName>
        <fullName evidence="3">DUF2264 domain-containing protein</fullName>
    </submittedName>
</protein>
<keyword evidence="4" id="KW-1185">Reference proteome</keyword>
<accession>A0ABR7SPB1</accession>
<evidence type="ECO:0000313" key="4">
    <source>
        <dbReference type="Proteomes" id="UP000642284"/>
    </source>
</evidence>
<reference evidence="3 4" key="1">
    <citation type="submission" date="2020-08" db="EMBL/GenBank/DDBJ databases">
        <title>Genemic of Streptomyces polyaspartic.</title>
        <authorList>
            <person name="Liu W."/>
        </authorList>
    </citation>
    <scope>NUCLEOTIDE SEQUENCE [LARGE SCALE GENOMIC DNA]</scope>
    <source>
        <strain evidence="3 4">TRM66268-LWL</strain>
    </source>
</reference>
<dbReference type="SUPFAM" id="SSF48239">
    <property type="entry name" value="Terpenoid cyclases/Protein prenyltransferases"/>
    <property type="match status" value="1"/>
</dbReference>
<dbReference type="InterPro" id="IPR049349">
    <property type="entry name" value="DUF2264_N"/>
</dbReference>
<evidence type="ECO:0000259" key="2">
    <source>
        <dbReference type="Pfam" id="PF10022"/>
    </source>
</evidence>
<dbReference type="EMBL" id="JACTVJ010000016">
    <property type="protein sequence ID" value="MBC9716807.1"/>
    <property type="molecule type" value="Genomic_DNA"/>
</dbReference>